<evidence type="ECO:0000313" key="4">
    <source>
        <dbReference type="EnsemblMetazoa" id="G1568.2:cds"/>
    </source>
</evidence>
<evidence type="ECO:0000256" key="2">
    <source>
        <dbReference type="ARBA" id="ARBA00022801"/>
    </source>
</evidence>
<feature type="compositionally biased region" description="Basic and acidic residues" evidence="3">
    <location>
        <begin position="1071"/>
        <end position="1087"/>
    </location>
</feature>
<dbReference type="Gene3D" id="3.20.20.140">
    <property type="entry name" value="Metal-dependent hydrolases"/>
    <property type="match status" value="1"/>
</dbReference>
<sequence length="1803" mass="204208">MPVERKKRQDGGLRRIFERSLQDLKTDVHNELDSSANLDSSPPKNQSSPQQSNSTNQAANTSSGPSQEKCTTPDKDKLIQTSLEDLNPSPQTLKDKGACFDLGEDLKVVDGLKESVVENAVDPQKLVDCKNKIEFKNDLTKRTEKENVNIKARSDKLLGKTVPQKCEKKENDKNEDRERRSSPKSNQQELKSRLSQETSGREAVNSRRHFSSKETGSKSKRKESERRSASNRDKDRRKEKRRSRDNKKRLERFSEEKEDLKSTKVVEVPGLSDPKGGNFKGRNERKGFGTPASIGEDWMPELLNIPLLDSTKIILEQETLPGGHQNNELSKGDQIQIGKTESNEDLHKTVSISVKTTNRKLEENEALNDLTGTYRNDSDSANHVEELWECQDIAVHFREIYPDKIKKIDVKISDISLDTIDEESQSSLKELCEDKNSQVSHIHEMKRSLCDNGGMEKVENELMNNQNDDFAVNCGELSGTQSEERVPPNHCIENKNEIDSVSVDECVVNHGAKNTSYLDYSKKKSQDKWDEKLIEDNFVEESILAAGDCVSVRAKPNSSDLLEDWGSDDTMAQSDAYHLLLKDKIVALESRMSTIQSFGPRGQMRGSRSRGKHRRSNSPFQSYLKTIHFGDGTKVEQSDSPEKRDIISADFTENDLNDNCTISLRGEEQEETFCMDSSVPKNEEHPPQQESQISLNTFSTGNWPRHPPGFFTNPPSCSIVSSLMSSSQPWFGERVPNDSKVESSSEKVNEKNADYSLEKYQYSLCDDNGKGSLTNQTKLALDEDKAGEEITGEENWEDSLYDEKELELLMAKSKIMDSSAVVPSNWVSDACDGVHDDSGLEQCVPEDKEAPTSSMESLSIQLPSSSWCNSQNTLSEIPTISEYENSVKGEESDLQCEDSLEDGIQKDNYHVPAVLDENDEKSIRRDQSKRQKLDDALEEMDKRNVASASRGSSRNGLRCQCPSECVQFWMWRSCLCQMPYLYMIQSEADGSPTRDLISNQQYVYPADQNNNAPSDDNLKGDISDDVLKKWKLTGFLKKSPARKSQKKDEIKSPDFSGMVFKENCSGIKDFAKESPDIGSTDHEKDIKASQYRVCGPPGDSSWDLDRKQDISIDNEQQESSYDIDDSEALELADGDSGDEFLIEAVNSQTSEEADNILDPNMRQGANRNLHNQQQHPDMYPTAQSMDCLNYPPNYVPYSQHQTAGYPGAAVSLGRGYPGLYPDPYYPYPPLYMNGGYSRQPFVDGQMYPEHLGYYSPMYYPYYMMVSGWREMTMQYRESQSGSFPRFQHPSTRCVYESQDHPAGRSRKESEKSNRDAVHGDMEDQDWHHQNTHDRHPCSTKTMEDTNDSTTAVFAEESAKKNNGKYLPPHKRIQCAYDNSVEGESRTGSRFNNLHSQVYRKSHSHLHHYAVENQGSGNVDKCGPMDNLKSASSEQWQHHSSSQNPSGDQSSVLQGLHPSRETVPRSPQKTAQATRVLEREPSGCNLLIAPSSTESTPTSSLPRCGRFYQQQDREFDPVPVDWKTAFQERCRDYGVDYIDSHCHIDFLFNRIDFRGKWSDFQAQNAETFPPSYHGCVAVFCNPNSFKSEGLWKSLSKENNVWLAFGCHPKNARDFGRWCEEGLRRCLRNERVVALGEIGLDYSGMFIETKELQKTVFKKQIGMALDMKKPLVIHCRDAEQDCLDILKQMVPRDYKIHCHCFTGDFKSAKLWLDHFPNLYIGLTPLVTYRTATGARDVAKFISLRRLLLESDAPYFVPKTIPKEAMNFSHPGLCVTVAEEVARLKNIPVRTVLEACIENTKDMYGI</sequence>
<accession>A0A8W8IW88</accession>
<feature type="region of interest" description="Disordered" evidence="3">
    <location>
        <begin position="26"/>
        <end position="76"/>
    </location>
</feature>
<evidence type="ECO:0000313" key="5">
    <source>
        <dbReference type="Proteomes" id="UP000005408"/>
    </source>
</evidence>
<feature type="region of interest" description="Disordered" evidence="3">
    <location>
        <begin position="1413"/>
        <end position="1475"/>
    </location>
</feature>
<reference evidence="4" key="1">
    <citation type="submission" date="2022-08" db="UniProtKB">
        <authorList>
            <consortium name="EnsemblMetazoa"/>
        </authorList>
    </citation>
    <scope>IDENTIFICATION</scope>
    <source>
        <strain evidence="4">05x7-T-G4-1.051#20</strain>
    </source>
</reference>
<dbReference type="Pfam" id="PF01026">
    <property type="entry name" value="TatD_DNase"/>
    <property type="match status" value="1"/>
</dbReference>
<feature type="compositionally biased region" description="Basic and acidic residues" evidence="3">
    <location>
        <begin position="149"/>
        <end position="158"/>
    </location>
</feature>
<protein>
    <submittedName>
        <fullName evidence="4">Uncharacterized protein</fullName>
    </submittedName>
</protein>
<feature type="compositionally biased region" description="Basic and acidic residues" evidence="3">
    <location>
        <begin position="1297"/>
        <end position="1336"/>
    </location>
</feature>
<feature type="compositionally biased region" description="Basic residues" evidence="3">
    <location>
        <begin position="607"/>
        <end position="616"/>
    </location>
</feature>
<feature type="region of interest" description="Disordered" evidence="3">
    <location>
        <begin position="1281"/>
        <end position="1346"/>
    </location>
</feature>
<evidence type="ECO:0000256" key="1">
    <source>
        <dbReference type="ARBA" id="ARBA00009275"/>
    </source>
</evidence>
<dbReference type="InterPro" id="IPR032466">
    <property type="entry name" value="Metal_Hydrolase"/>
</dbReference>
<organism evidence="4 5">
    <name type="scientific">Magallana gigas</name>
    <name type="common">Pacific oyster</name>
    <name type="synonym">Crassostrea gigas</name>
    <dbReference type="NCBI Taxonomy" id="29159"/>
    <lineage>
        <taxon>Eukaryota</taxon>
        <taxon>Metazoa</taxon>
        <taxon>Spiralia</taxon>
        <taxon>Lophotrochozoa</taxon>
        <taxon>Mollusca</taxon>
        <taxon>Bivalvia</taxon>
        <taxon>Autobranchia</taxon>
        <taxon>Pteriomorphia</taxon>
        <taxon>Ostreida</taxon>
        <taxon>Ostreoidea</taxon>
        <taxon>Ostreidae</taxon>
        <taxon>Magallana</taxon>
    </lineage>
</organism>
<dbReference type="OrthoDB" id="413993at2759"/>
<feature type="compositionally biased region" description="Low complexity" evidence="3">
    <location>
        <begin position="40"/>
        <end position="63"/>
    </location>
</feature>
<feature type="region of interest" description="Disordered" evidence="3">
    <location>
        <begin position="596"/>
        <end position="618"/>
    </location>
</feature>
<keyword evidence="5" id="KW-1185">Reference proteome</keyword>
<dbReference type="PANTHER" id="PTHR46363:SF1">
    <property type="entry name" value="DEOXYRIBONUCLEASE TATDN2-RELATED"/>
    <property type="match status" value="1"/>
</dbReference>
<dbReference type="CDD" id="cd01310">
    <property type="entry name" value="TatD_DNAse"/>
    <property type="match status" value="1"/>
</dbReference>
<name>A0A8W8IW88_MAGGI</name>
<dbReference type="GO" id="GO:0016788">
    <property type="term" value="F:hydrolase activity, acting on ester bonds"/>
    <property type="evidence" value="ECO:0007669"/>
    <property type="project" value="InterPro"/>
</dbReference>
<proteinExistence type="inferred from homology"/>
<dbReference type="PANTHER" id="PTHR46363">
    <property type="entry name" value="DEOXYRIBONUCLEASE TATDN2-RELATED"/>
    <property type="match status" value="1"/>
</dbReference>
<feature type="compositionally biased region" description="Polar residues" evidence="3">
    <location>
        <begin position="946"/>
        <end position="955"/>
    </location>
</feature>
<evidence type="ECO:0000256" key="3">
    <source>
        <dbReference type="SAM" id="MobiDB-lite"/>
    </source>
</evidence>
<feature type="compositionally biased region" description="Basic and acidic residues" evidence="3">
    <location>
        <begin position="165"/>
        <end position="181"/>
    </location>
</feature>
<comment type="similarity">
    <text evidence="1">Belongs to the metallo-dependent hydrolases superfamily. TatD-type hydrolase family.</text>
</comment>
<feature type="compositionally biased region" description="Basic residues" evidence="3">
    <location>
        <begin position="237"/>
        <end position="250"/>
    </location>
</feature>
<feature type="region of interest" description="Disordered" evidence="3">
    <location>
        <begin position="1071"/>
        <end position="1105"/>
    </location>
</feature>
<dbReference type="Proteomes" id="UP000005408">
    <property type="component" value="Unassembled WGS sequence"/>
</dbReference>
<feature type="compositionally biased region" description="Basic and acidic residues" evidence="3">
    <location>
        <begin position="920"/>
        <end position="944"/>
    </location>
</feature>
<dbReference type="PROSITE" id="PS01137">
    <property type="entry name" value="TATD_1"/>
    <property type="match status" value="1"/>
</dbReference>
<dbReference type="EnsemblMetazoa" id="G1568.2">
    <property type="protein sequence ID" value="G1568.2:cds"/>
    <property type="gene ID" value="G1568"/>
</dbReference>
<keyword evidence="2" id="KW-0378">Hydrolase</keyword>
<dbReference type="OMA" id="QTNANIR"/>
<feature type="compositionally biased region" description="Low complexity" evidence="3">
    <location>
        <begin position="1429"/>
        <end position="1450"/>
    </location>
</feature>
<dbReference type="SUPFAM" id="SSF51556">
    <property type="entry name" value="Metallo-dependent hydrolases"/>
    <property type="match status" value="1"/>
</dbReference>
<feature type="compositionally biased region" description="Polar residues" evidence="3">
    <location>
        <begin position="183"/>
        <end position="198"/>
    </location>
</feature>
<feature type="compositionally biased region" description="Basic and acidic residues" evidence="3">
    <location>
        <begin position="211"/>
        <end position="236"/>
    </location>
</feature>
<feature type="compositionally biased region" description="Basic and acidic residues" evidence="3">
    <location>
        <begin position="251"/>
        <end position="264"/>
    </location>
</feature>
<dbReference type="InterPro" id="IPR018228">
    <property type="entry name" value="DNase_TatD-rel_CS"/>
</dbReference>
<dbReference type="InterPro" id="IPR001130">
    <property type="entry name" value="TatD-like"/>
</dbReference>
<feature type="region of interest" description="Disordered" evidence="3">
    <location>
        <begin position="907"/>
        <end position="957"/>
    </location>
</feature>
<dbReference type="FunFam" id="3.20.20.140:FF:000027">
    <property type="entry name" value="putative deoxyribonuclease TATDN2"/>
    <property type="match status" value="1"/>
</dbReference>
<feature type="region of interest" description="Disordered" evidence="3">
    <location>
        <begin position="149"/>
        <end position="285"/>
    </location>
</feature>